<evidence type="ECO:0000259" key="7">
    <source>
        <dbReference type="PROSITE" id="PS51918"/>
    </source>
</evidence>
<evidence type="ECO:0000256" key="5">
    <source>
        <dbReference type="ARBA" id="ARBA00023004"/>
    </source>
</evidence>
<dbReference type="EMBL" id="WUQX01000001">
    <property type="protein sequence ID" value="MXP77618.1"/>
    <property type="molecule type" value="Genomic_DNA"/>
</dbReference>
<dbReference type="SFLD" id="SFLDG01067">
    <property type="entry name" value="SPASM/twitch_domain_containing"/>
    <property type="match status" value="1"/>
</dbReference>
<dbReference type="PANTHER" id="PTHR30352">
    <property type="entry name" value="PYRUVATE FORMATE-LYASE-ACTIVATING ENZYME"/>
    <property type="match status" value="1"/>
</dbReference>
<feature type="domain" description="Radical SAM core" evidence="7">
    <location>
        <begin position="13"/>
        <end position="230"/>
    </location>
</feature>
<organism evidence="8 9">
    <name type="scientific">Sporofaciens musculi</name>
    <dbReference type="NCBI Taxonomy" id="2681861"/>
    <lineage>
        <taxon>Bacteria</taxon>
        <taxon>Bacillati</taxon>
        <taxon>Bacillota</taxon>
        <taxon>Clostridia</taxon>
        <taxon>Lachnospirales</taxon>
        <taxon>Lachnospiraceae</taxon>
        <taxon>Sporofaciens</taxon>
    </lineage>
</organism>
<keyword evidence="4" id="KW-0479">Metal-binding</keyword>
<keyword evidence="3" id="KW-0949">S-adenosyl-L-methionine</keyword>
<comment type="cofactor">
    <cofactor evidence="1">
        <name>[4Fe-4S] cluster</name>
        <dbReference type="ChEBI" id="CHEBI:49883"/>
    </cofactor>
</comment>
<keyword evidence="2" id="KW-0004">4Fe-4S</keyword>
<evidence type="ECO:0000256" key="1">
    <source>
        <dbReference type="ARBA" id="ARBA00001966"/>
    </source>
</evidence>
<keyword evidence="6" id="KW-0411">Iron-sulfur</keyword>
<sequence length="230" mass="26220">MVIQGLKKFSLLDYPGKMACTVFTAGCNFRCPYCYYKPLVIDTHKNTGIPVEDVYTFLEKYQGILDGVCLTGGEPLIQHGVEEFLRRVKELGYAVKLETNGSFPDKLKRIVSEGLISYVAMDIKNSLESYGKTVGIEGYDVENVKKSAEFLLSNAVPYEFCTTVVLEYHQRSDFESIGKWITKAEQYYLQRFLNSEHVIQKGLHKYNDNIMEQALAIVRKKVPSAKLRGW</sequence>
<accession>A0A7X3MJK0</accession>
<protein>
    <submittedName>
        <fullName evidence="8">Anaerobic ribonucleoside-triphosphate reductase activating protein</fullName>
    </submittedName>
</protein>
<dbReference type="GO" id="GO:0003824">
    <property type="term" value="F:catalytic activity"/>
    <property type="evidence" value="ECO:0007669"/>
    <property type="project" value="InterPro"/>
</dbReference>
<dbReference type="InterPro" id="IPR007197">
    <property type="entry name" value="rSAM"/>
</dbReference>
<gene>
    <name evidence="8" type="ORF">GN277_20365</name>
</gene>
<dbReference type="SFLD" id="SFLDG01094">
    <property type="entry name" value="Uncharacterised_Radical_SAM_Su"/>
    <property type="match status" value="1"/>
</dbReference>
<comment type="caution">
    <text evidence="8">The sequence shown here is derived from an EMBL/GenBank/DDBJ whole genome shotgun (WGS) entry which is preliminary data.</text>
</comment>
<evidence type="ECO:0000256" key="6">
    <source>
        <dbReference type="ARBA" id="ARBA00023014"/>
    </source>
</evidence>
<keyword evidence="9" id="KW-1185">Reference proteome</keyword>
<dbReference type="SFLD" id="SFLDS00029">
    <property type="entry name" value="Radical_SAM"/>
    <property type="match status" value="1"/>
</dbReference>
<dbReference type="PROSITE" id="PS51918">
    <property type="entry name" value="RADICAL_SAM"/>
    <property type="match status" value="1"/>
</dbReference>
<reference evidence="8 9" key="1">
    <citation type="submission" date="2019-12" db="EMBL/GenBank/DDBJ databases">
        <title>Sporaefaciens musculi gen. nov., sp. nov., a novel bacterium isolated from the caecum of an obese mouse.</title>
        <authorList>
            <person name="Rasmussen T.S."/>
            <person name="Streidl T."/>
            <person name="Hitch T.C.A."/>
            <person name="Wortmann E."/>
            <person name="Deptula P."/>
            <person name="Hansen M."/>
            <person name="Nielsen D.S."/>
            <person name="Clavel T."/>
            <person name="Vogensen F.K."/>
        </authorList>
    </citation>
    <scope>NUCLEOTIDE SEQUENCE [LARGE SCALE GENOMIC DNA]</scope>
    <source>
        <strain evidence="8 9">WCA-9-b2</strain>
    </source>
</reference>
<dbReference type="CDD" id="cd01335">
    <property type="entry name" value="Radical_SAM"/>
    <property type="match status" value="1"/>
</dbReference>
<dbReference type="InterPro" id="IPR034457">
    <property type="entry name" value="Organic_radical-activating"/>
</dbReference>
<evidence type="ECO:0000256" key="3">
    <source>
        <dbReference type="ARBA" id="ARBA00022691"/>
    </source>
</evidence>
<evidence type="ECO:0000313" key="8">
    <source>
        <dbReference type="EMBL" id="MXP77618.1"/>
    </source>
</evidence>
<dbReference type="RefSeq" id="WP_159753072.1">
    <property type="nucleotide sequence ID" value="NZ_CASSPE010000107.1"/>
</dbReference>
<evidence type="ECO:0000256" key="2">
    <source>
        <dbReference type="ARBA" id="ARBA00022485"/>
    </source>
</evidence>
<dbReference type="PANTHER" id="PTHR30352:SF13">
    <property type="entry name" value="GLYCYL-RADICAL ENZYME ACTIVATING ENZYME YJJW-RELATED"/>
    <property type="match status" value="1"/>
</dbReference>
<dbReference type="InterPro" id="IPR058240">
    <property type="entry name" value="rSAM_sf"/>
</dbReference>
<proteinExistence type="predicted"/>
<evidence type="ECO:0000313" key="9">
    <source>
        <dbReference type="Proteomes" id="UP000460412"/>
    </source>
</evidence>
<name>A0A7X3MJK0_9FIRM</name>
<dbReference type="Proteomes" id="UP000460412">
    <property type="component" value="Unassembled WGS sequence"/>
</dbReference>
<dbReference type="SUPFAM" id="SSF102114">
    <property type="entry name" value="Radical SAM enzymes"/>
    <property type="match status" value="1"/>
</dbReference>
<keyword evidence="5" id="KW-0408">Iron</keyword>
<evidence type="ECO:0000256" key="4">
    <source>
        <dbReference type="ARBA" id="ARBA00022723"/>
    </source>
</evidence>
<dbReference type="NCBIfam" id="TIGR02495">
    <property type="entry name" value="NrdG2"/>
    <property type="match status" value="1"/>
</dbReference>
<dbReference type="GO" id="GO:0051539">
    <property type="term" value="F:4 iron, 4 sulfur cluster binding"/>
    <property type="evidence" value="ECO:0007669"/>
    <property type="project" value="UniProtKB-KW"/>
</dbReference>
<dbReference type="GO" id="GO:0046872">
    <property type="term" value="F:metal ion binding"/>
    <property type="evidence" value="ECO:0007669"/>
    <property type="project" value="UniProtKB-KW"/>
</dbReference>
<dbReference type="InterPro" id="IPR013785">
    <property type="entry name" value="Aldolase_TIM"/>
</dbReference>
<dbReference type="Gene3D" id="3.20.20.70">
    <property type="entry name" value="Aldolase class I"/>
    <property type="match status" value="1"/>
</dbReference>
<dbReference type="Pfam" id="PF04055">
    <property type="entry name" value="Radical_SAM"/>
    <property type="match status" value="1"/>
</dbReference>
<dbReference type="AlphaFoldDB" id="A0A7X3MJK0"/>
<dbReference type="InterPro" id="IPR012840">
    <property type="entry name" value="NrdG2"/>
</dbReference>